<keyword evidence="2" id="KW-0547">Nucleotide-binding</keyword>
<dbReference type="FunFam" id="3.40.50.300:FF:000134">
    <property type="entry name" value="Iron-enterobactin ABC transporter ATP-binding protein"/>
    <property type="match status" value="1"/>
</dbReference>
<dbReference type="GO" id="GO:0016887">
    <property type="term" value="F:ATP hydrolysis activity"/>
    <property type="evidence" value="ECO:0007669"/>
    <property type="project" value="InterPro"/>
</dbReference>
<protein>
    <submittedName>
        <fullName evidence="7">Vitamin B12 ABC transporter, ATPase component BtuD</fullName>
    </submittedName>
</protein>
<evidence type="ECO:0000259" key="6">
    <source>
        <dbReference type="PROSITE" id="PS50893"/>
    </source>
</evidence>
<dbReference type="RefSeq" id="WP_024266968.1">
    <property type="nucleotide sequence ID" value="NC_023035.1"/>
</dbReference>
<keyword evidence="1" id="KW-0813">Transport</keyword>
<dbReference type="PROSITE" id="PS00211">
    <property type="entry name" value="ABC_TRANSPORTER_1"/>
    <property type="match status" value="1"/>
</dbReference>
<dbReference type="GO" id="GO:0005524">
    <property type="term" value="F:ATP binding"/>
    <property type="evidence" value="ECO:0007669"/>
    <property type="project" value="UniProtKB-KW"/>
</dbReference>
<dbReference type="AlphaFoldDB" id="V5WFW2"/>
<evidence type="ECO:0000256" key="5">
    <source>
        <dbReference type="ARBA" id="ARBA00037066"/>
    </source>
</evidence>
<evidence type="ECO:0000256" key="3">
    <source>
        <dbReference type="ARBA" id="ARBA00022840"/>
    </source>
</evidence>
<reference evidence="7 8" key="1">
    <citation type="journal article" date="2015" name="Stand. Genomic Sci.">
        <title>Complete genome sequence and description of Salinispira pacifica gen. nov., sp. nov., a novel spirochaete isolated form a hypersaline microbial mat.</title>
        <authorList>
            <person name="Ben Hania W."/>
            <person name="Joseph M."/>
            <person name="Schumann P."/>
            <person name="Bunk B."/>
            <person name="Fiebig A."/>
            <person name="Sproer C."/>
            <person name="Klenk H.P."/>
            <person name="Fardeau M.L."/>
            <person name="Spring S."/>
        </authorList>
    </citation>
    <scope>NUCLEOTIDE SEQUENCE [LARGE SCALE GENOMIC DNA]</scope>
    <source>
        <strain evidence="7 8">L21-RPul-D2</strain>
    </source>
</reference>
<proteinExistence type="predicted"/>
<dbReference type="eggNOG" id="COG1120">
    <property type="taxonomic scope" value="Bacteria"/>
</dbReference>
<evidence type="ECO:0000313" key="8">
    <source>
        <dbReference type="Proteomes" id="UP000018680"/>
    </source>
</evidence>
<dbReference type="PROSITE" id="PS50893">
    <property type="entry name" value="ABC_TRANSPORTER_2"/>
    <property type="match status" value="1"/>
</dbReference>
<dbReference type="SMART" id="SM00382">
    <property type="entry name" value="AAA"/>
    <property type="match status" value="1"/>
</dbReference>
<evidence type="ECO:0000256" key="4">
    <source>
        <dbReference type="ARBA" id="ARBA00022967"/>
    </source>
</evidence>
<organism evidence="7 8">
    <name type="scientific">Salinispira pacifica</name>
    <dbReference type="NCBI Taxonomy" id="1307761"/>
    <lineage>
        <taxon>Bacteria</taxon>
        <taxon>Pseudomonadati</taxon>
        <taxon>Spirochaetota</taxon>
        <taxon>Spirochaetia</taxon>
        <taxon>Spirochaetales</taxon>
        <taxon>Spirochaetaceae</taxon>
        <taxon>Salinispira</taxon>
    </lineage>
</organism>
<evidence type="ECO:0000313" key="7">
    <source>
        <dbReference type="EMBL" id="AHC14036.1"/>
    </source>
</evidence>
<name>V5WFW2_9SPIO</name>
<accession>V5WFW2</accession>
<dbReference type="OrthoDB" id="9799337at2"/>
<dbReference type="PANTHER" id="PTHR42794:SF1">
    <property type="entry name" value="HEMIN IMPORT ATP-BINDING PROTEIN HMUV"/>
    <property type="match status" value="1"/>
</dbReference>
<dbReference type="CDD" id="cd03214">
    <property type="entry name" value="ABC_Iron-Siderophores_B12_Hemin"/>
    <property type="match status" value="1"/>
</dbReference>
<gene>
    <name evidence="7" type="ORF">L21SP2_0607</name>
</gene>
<feature type="domain" description="ABC transporter" evidence="6">
    <location>
        <begin position="2"/>
        <end position="244"/>
    </location>
</feature>
<dbReference type="InterPro" id="IPR017871">
    <property type="entry name" value="ABC_transporter-like_CS"/>
</dbReference>
<dbReference type="PANTHER" id="PTHR42794">
    <property type="entry name" value="HEMIN IMPORT ATP-BINDING PROTEIN HMUV"/>
    <property type="match status" value="1"/>
</dbReference>
<keyword evidence="3" id="KW-0067">ATP-binding</keyword>
<dbReference type="InterPro" id="IPR003439">
    <property type="entry name" value="ABC_transporter-like_ATP-bd"/>
</dbReference>
<evidence type="ECO:0000256" key="2">
    <source>
        <dbReference type="ARBA" id="ARBA00022741"/>
    </source>
</evidence>
<sequence length="285" mass="30873">MVIASKLHYAYADGETHHHKNILNGVDLDIRPGQVLGILGPNGSGKTTLLKNIQLFLKPDQGEITYDGIPHTNIKSGEIAKRVSLVPQKSGGGQSLKVKEMVLLGRIPHIANRWAGFSAHDYQIAKAVMESLDLVKFADRHCHCLSGGEFQKVLLARALCQESGILLLDEATANLDMHHSVEIMELVRKRAANGTTVAAVLHDLNLAAAFCDRVVFMHEGVVFRNGLPGETMTAEVIATVYGIDAYVSRDENGIPFVLPRRNRCNPNASPPTPAAVPGVKIGEIP</sequence>
<dbReference type="InterPro" id="IPR027417">
    <property type="entry name" value="P-loop_NTPase"/>
</dbReference>
<dbReference type="Gene3D" id="3.40.50.300">
    <property type="entry name" value="P-loop containing nucleotide triphosphate hydrolases"/>
    <property type="match status" value="1"/>
</dbReference>
<comment type="function">
    <text evidence="5">Part of the ABC transporter complex HmuTUV involved in hemin import. Responsible for energy coupling to the transport system.</text>
</comment>
<evidence type="ECO:0000256" key="1">
    <source>
        <dbReference type="ARBA" id="ARBA00022448"/>
    </source>
</evidence>
<dbReference type="InterPro" id="IPR003593">
    <property type="entry name" value="AAA+_ATPase"/>
</dbReference>
<dbReference type="KEGG" id="slr:L21SP2_0607"/>
<keyword evidence="4" id="KW-1278">Translocase</keyword>
<dbReference type="STRING" id="1307761.L21SP2_0607"/>
<dbReference type="SUPFAM" id="SSF52540">
    <property type="entry name" value="P-loop containing nucleoside triphosphate hydrolases"/>
    <property type="match status" value="1"/>
</dbReference>
<dbReference type="HOGENOM" id="CLU_000604_1_11_12"/>
<dbReference type="EMBL" id="CP006939">
    <property type="protein sequence ID" value="AHC14036.1"/>
    <property type="molecule type" value="Genomic_DNA"/>
</dbReference>
<dbReference type="Proteomes" id="UP000018680">
    <property type="component" value="Chromosome"/>
</dbReference>
<keyword evidence="8" id="KW-1185">Reference proteome</keyword>
<dbReference type="PATRIC" id="fig|1307761.3.peg.607"/>
<dbReference type="Pfam" id="PF00005">
    <property type="entry name" value="ABC_tran"/>
    <property type="match status" value="1"/>
</dbReference>